<gene>
    <name evidence="10" type="ORF">C1850_05310</name>
</gene>
<dbReference type="GO" id="GO:0000155">
    <property type="term" value="F:phosphorelay sensor kinase activity"/>
    <property type="evidence" value="ECO:0007669"/>
    <property type="project" value="InterPro"/>
</dbReference>
<dbReference type="PRINTS" id="PR00344">
    <property type="entry name" value="BCTRLSENSOR"/>
</dbReference>
<feature type="transmembrane region" description="Helical" evidence="8">
    <location>
        <begin position="7"/>
        <end position="26"/>
    </location>
</feature>
<dbReference type="Proteomes" id="UP000253805">
    <property type="component" value="Unassembled WGS sequence"/>
</dbReference>
<comment type="subcellular location">
    <subcellularLocation>
        <location evidence="2">Cell membrane</location>
    </subcellularLocation>
</comment>
<evidence type="ECO:0000256" key="8">
    <source>
        <dbReference type="SAM" id="Phobius"/>
    </source>
</evidence>
<dbReference type="Gene3D" id="1.10.287.130">
    <property type="match status" value="1"/>
</dbReference>
<evidence type="ECO:0000256" key="5">
    <source>
        <dbReference type="ARBA" id="ARBA00022679"/>
    </source>
</evidence>
<keyword evidence="8" id="KW-1133">Transmembrane helix</keyword>
<evidence type="ECO:0000256" key="3">
    <source>
        <dbReference type="ARBA" id="ARBA00012438"/>
    </source>
</evidence>
<keyword evidence="4" id="KW-0597">Phosphoprotein</keyword>
<dbReference type="CDD" id="cd00075">
    <property type="entry name" value="HATPase"/>
    <property type="match status" value="1"/>
</dbReference>
<dbReference type="SUPFAM" id="SSF47384">
    <property type="entry name" value="Homodimeric domain of signal transducing histidine kinase"/>
    <property type="match status" value="1"/>
</dbReference>
<dbReference type="EC" id="2.7.13.3" evidence="3"/>
<dbReference type="InterPro" id="IPR036097">
    <property type="entry name" value="HisK_dim/P_sf"/>
</dbReference>
<keyword evidence="8" id="KW-0812">Transmembrane</keyword>
<keyword evidence="5" id="KW-0808">Transferase</keyword>
<comment type="caution">
    <text evidence="10">The sequence shown here is derived from an EMBL/GenBank/DDBJ whole genome shotgun (WGS) entry which is preliminary data.</text>
</comment>
<evidence type="ECO:0000313" key="11">
    <source>
        <dbReference type="Proteomes" id="UP000253805"/>
    </source>
</evidence>
<dbReference type="Pfam" id="PF00512">
    <property type="entry name" value="HisKA"/>
    <property type="match status" value="1"/>
</dbReference>
<evidence type="ECO:0000256" key="6">
    <source>
        <dbReference type="ARBA" id="ARBA00022777"/>
    </source>
</evidence>
<evidence type="ECO:0000259" key="9">
    <source>
        <dbReference type="PROSITE" id="PS50109"/>
    </source>
</evidence>
<dbReference type="PANTHER" id="PTHR43711:SF1">
    <property type="entry name" value="HISTIDINE KINASE 1"/>
    <property type="match status" value="1"/>
</dbReference>
<evidence type="ECO:0000313" key="10">
    <source>
        <dbReference type="EMBL" id="RDC44979.1"/>
    </source>
</evidence>
<dbReference type="InterPro" id="IPR003661">
    <property type="entry name" value="HisK_dim/P_dom"/>
</dbReference>
<dbReference type="InterPro" id="IPR003594">
    <property type="entry name" value="HATPase_dom"/>
</dbReference>
<dbReference type="SUPFAM" id="SSF55874">
    <property type="entry name" value="ATPase domain of HSP90 chaperone/DNA topoisomerase II/histidine kinase"/>
    <property type="match status" value="2"/>
</dbReference>
<dbReference type="InterPro" id="IPR036890">
    <property type="entry name" value="HATPase_C_sf"/>
</dbReference>
<proteinExistence type="predicted"/>
<dbReference type="InterPro" id="IPR050736">
    <property type="entry name" value="Sensor_HK_Regulatory"/>
</dbReference>
<dbReference type="CDD" id="cd00082">
    <property type="entry name" value="HisKA"/>
    <property type="match status" value="1"/>
</dbReference>
<keyword evidence="6 10" id="KW-0418">Kinase</keyword>
<name>A0A369NZP0_9ACTN</name>
<evidence type="ECO:0000256" key="7">
    <source>
        <dbReference type="ARBA" id="ARBA00023012"/>
    </source>
</evidence>
<dbReference type="GO" id="GO:0005886">
    <property type="term" value="C:plasma membrane"/>
    <property type="evidence" value="ECO:0007669"/>
    <property type="project" value="UniProtKB-SubCell"/>
</dbReference>
<dbReference type="PANTHER" id="PTHR43711">
    <property type="entry name" value="TWO-COMPONENT HISTIDINE KINASE"/>
    <property type="match status" value="1"/>
</dbReference>
<dbReference type="InterPro" id="IPR004358">
    <property type="entry name" value="Sig_transdc_His_kin-like_C"/>
</dbReference>
<sequence length="394" mass="42431">MGSASTLLRQCAVMAALVAVLAWAAPSEVKPWVAGTGAVLLAVFLVVSLYRHRQIRRLAEEIDEVLHSGRTVDFSNCREGDVAVLANELSKMVSRLSRTRDQLARERNALADSLADVSHQIRTPLTAITLMLPVVERADDARERKRAVRELESMIERVSWLVTTLLKIAKVDAGAMRVERREVSAAEVARRAVAPLATAMDLRDVNLVIELDETATFQGDAPWTAEAVENIAKNCMEHTPPGGTVTVVVREDALATTIAVSDTGPGIAPEDLPHIFERFYRGRGFVPASPELAPEGRLKSPPSEGFDLAEGIRSKPFRSANTDSTDRMQADPVGGDLGRPWAGDSGSDVRQPAGFGIGLSLAQALVSAQGGTLRAFNNPDGGARFEIAFPKLVV</sequence>
<feature type="domain" description="Histidine kinase" evidence="9">
    <location>
        <begin position="116"/>
        <end position="393"/>
    </location>
</feature>
<feature type="transmembrane region" description="Helical" evidence="8">
    <location>
        <begin position="32"/>
        <end position="50"/>
    </location>
</feature>
<accession>A0A369NZP0</accession>
<dbReference type="AlphaFoldDB" id="A0A369NZP0"/>
<dbReference type="InterPro" id="IPR005467">
    <property type="entry name" value="His_kinase_dom"/>
</dbReference>
<dbReference type="SMART" id="SM00387">
    <property type="entry name" value="HATPase_c"/>
    <property type="match status" value="1"/>
</dbReference>
<organism evidence="10 11">
    <name type="scientific">Adlercreutzia equolifaciens subsp. celatus</name>
    <dbReference type="NCBI Taxonomy" id="394340"/>
    <lineage>
        <taxon>Bacteria</taxon>
        <taxon>Bacillati</taxon>
        <taxon>Actinomycetota</taxon>
        <taxon>Coriobacteriia</taxon>
        <taxon>Eggerthellales</taxon>
        <taxon>Eggerthellaceae</taxon>
        <taxon>Adlercreutzia</taxon>
    </lineage>
</organism>
<keyword evidence="7" id="KW-0902">Two-component regulatory system</keyword>
<dbReference type="PROSITE" id="PS50109">
    <property type="entry name" value="HIS_KIN"/>
    <property type="match status" value="1"/>
</dbReference>
<dbReference type="Gene3D" id="3.30.565.10">
    <property type="entry name" value="Histidine kinase-like ATPase, C-terminal domain"/>
    <property type="match status" value="1"/>
</dbReference>
<dbReference type="Pfam" id="PF02518">
    <property type="entry name" value="HATPase_c"/>
    <property type="match status" value="1"/>
</dbReference>
<evidence type="ECO:0000256" key="1">
    <source>
        <dbReference type="ARBA" id="ARBA00000085"/>
    </source>
</evidence>
<evidence type="ECO:0000256" key="2">
    <source>
        <dbReference type="ARBA" id="ARBA00004236"/>
    </source>
</evidence>
<comment type="catalytic activity">
    <reaction evidence="1">
        <text>ATP + protein L-histidine = ADP + protein N-phospho-L-histidine.</text>
        <dbReference type="EC" id="2.7.13.3"/>
    </reaction>
</comment>
<evidence type="ECO:0000256" key="4">
    <source>
        <dbReference type="ARBA" id="ARBA00022553"/>
    </source>
</evidence>
<dbReference type="EMBL" id="PPUT01000010">
    <property type="protein sequence ID" value="RDC44979.1"/>
    <property type="molecule type" value="Genomic_DNA"/>
</dbReference>
<dbReference type="RefSeq" id="WP_114548863.1">
    <property type="nucleotide sequence ID" value="NZ_PPUT01000010.1"/>
</dbReference>
<protein>
    <recommendedName>
        <fullName evidence="3">histidine kinase</fullName>
        <ecNumber evidence="3">2.7.13.3</ecNumber>
    </recommendedName>
</protein>
<reference evidence="10 11" key="1">
    <citation type="journal article" date="2018" name="Elife">
        <title>Discovery and characterization of a prevalent human gut bacterial enzyme sufficient for the inactivation of a family of plant toxins.</title>
        <authorList>
            <person name="Koppel N."/>
            <person name="Bisanz J.E."/>
            <person name="Pandelia M.E."/>
            <person name="Turnbaugh P.J."/>
            <person name="Balskus E.P."/>
        </authorList>
    </citation>
    <scope>NUCLEOTIDE SEQUENCE [LARGE SCALE GENOMIC DNA]</scope>
    <source>
        <strain evidence="10 11">OB21 GAM 11</strain>
    </source>
</reference>
<keyword evidence="8" id="KW-0472">Membrane</keyword>
<dbReference type="SMART" id="SM00388">
    <property type="entry name" value="HisKA"/>
    <property type="match status" value="1"/>
</dbReference>